<gene>
    <name evidence="2" type="ORF">CfE428DRAFT_4427</name>
</gene>
<dbReference type="STRING" id="497964.CfE428DRAFT_4427"/>
<evidence type="ECO:0000313" key="2">
    <source>
        <dbReference type="EMBL" id="EDY17997.1"/>
    </source>
</evidence>
<sequence>MTQAITSFPSVATRHLPRNGIQKCHWLFLLVALLVIHGTRLWAAPLIFNSTESATPGDLIYLQGDNFTTGAQVWVHLVLPTDTSLVPDVQLTPLLTNTNQEITVRLTKALPLGLYAVWVKDPSSNLSTPVFINRARAMSFEFAEVPPGYTFRIFGRNLVLPRSSPTVTFVSGTNSYPATVVTTYPNDPYVLQVTAPATLPTSGTFTVKVSNGYGHNASLANPFDVTPSEQTIAARSGGTDVFNLGVPWGPDFANIAADVINVVTSTNPHTGLAYGADPTGAANSINAIQQAIYDAGNPALHPNGATVYLPAGTFLINHSGEAMTFIGSAGVTINQPAYVEIQLPGHVVVKGAGVTSTTINDATSGMPYPNRAMNYIPNSSLQGLLDFTYNQTASVTSTTPPPIFVLVASEVFCSNVNFNFGFSAPPNAQCGSFSMGQGGCHNLLAQNINMDHGLFAVDATVGLATYAVVRNNTLTHHGPYYRERILISGIQNILFENNHCTRDGLWPGTGTSCYEQGGVETGHPPCATVLNNTFDAVNTPLSYNNDGETVLTQDLPPNGADLGTASAATSTTLTDATKAWPVNYFIGQTVRITSGTGSGESGTVTANTATTLTVGTAWTTIPNTTSKYSLAVTPYDFGTVSSATSTTLTGSSSSGVGTYWPVSGTGLAGQVVAIVNGPGTGQWRTIASNTANTLTVTTPWAEIPTSSSTYSVGGYWADRLLVKGNIFRDQPRGISIYTGSHDCAVVDNILENTGNTIYIRSDQRNTLASGWYGRMNLSWSDVVADNAVLDTTGTWASTVSASLYQTTGSALAGSLVLGVEFRRNVLLSDFANQTDSAIGMKEGYNTWGLDSNQTFTERNIPGLLGTIFDANESVNTATTNTNSPAYLNTDTYYTAFQNQLNLGTFTLTPLPYSNATLPGASHASVGTTWNVDPIVLQAGFKGSTGSTGGATDMFDTGAMGTLTAGTGTCSIAIVSNAPLTSTSGAYLECNRGTSGNPGHVNVTPTTTGTSWGRIFDFRTGQWLVNGGYDFFVRPHATPSSGFMRPLDISNNDSAHGLRLTFAAVTASELRAEIITGTGGGGVTLYGNYPGGFIAGQIYHIGVTFSTNPATGVTTEKIFAVAGTGAIDTSTTTNQLGTTTFTLNPAVLDDTGGFLSGGLWSFGDAPDLTNSVTNDYDSFRLWWTDPGIFPAL</sequence>
<dbReference type="Proteomes" id="UP000005824">
    <property type="component" value="Unassembled WGS sequence"/>
</dbReference>
<name>B4D688_9BACT</name>
<dbReference type="SUPFAM" id="SSF51126">
    <property type="entry name" value="Pectin lyase-like"/>
    <property type="match status" value="1"/>
</dbReference>
<dbReference type="AlphaFoldDB" id="B4D688"/>
<protein>
    <recommendedName>
        <fullName evidence="1">Rhamnogalacturonase A/B/Epimerase-like pectate lyase domain-containing protein</fullName>
    </recommendedName>
</protein>
<reference evidence="2 3" key="1">
    <citation type="journal article" date="2011" name="J. Bacteriol.">
        <title>Genome sequence of Chthoniobacter flavus Ellin428, an aerobic heterotrophic soil bacterium.</title>
        <authorList>
            <person name="Kant R."/>
            <person name="van Passel M.W."/>
            <person name="Palva A."/>
            <person name="Lucas S."/>
            <person name="Lapidus A."/>
            <person name="Glavina Del Rio T."/>
            <person name="Dalin E."/>
            <person name="Tice H."/>
            <person name="Bruce D."/>
            <person name="Goodwin L."/>
            <person name="Pitluck S."/>
            <person name="Larimer F.W."/>
            <person name="Land M.L."/>
            <person name="Hauser L."/>
            <person name="Sangwan P."/>
            <person name="de Vos W.M."/>
            <person name="Janssen P.H."/>
            <person name="Smidt H."/>
        </authorList>
    </citation>
    <scope>NUCLEOTIDE SEQUENCE [LARGE SCALE GENOMIC DNA]</scope>
    <source>
        <strain evidence="2 3">Ellin428</strain>
    </source>
</reference>
<dbReference type="Pfam" id="PF12708">
    <property type="entry name" value="Pect-lyase_RHGA_epim"/>
    <property type="match status" value="1"/>
</dbReference>
<comment type="caution">
    <text evidence="2">The sequence shown here is derived from an EMBL/GenBank/DDBJ whole genome shotgun (WGS) entry which is preliminary data.</text>
</comment>
<organism evidence="2 3">
    <name type="scientific">Chthoniobacter flavus Ellin428</name>
    <dbReference type="NCBI Taxonomy" id="497964"/>
    <lineage>
        <taxon>Bacteria</taxon>
        <taxon>Pseudomonadati</taxon>
        <taxon>Verrucomicrobiota</taxon>
        <taxon>Spartobacteria</taxon>
        <taxon>Chthoniobacterales</taxon>
        <taxon>Chthoniobacteraceae</taxon>
        <taxon>Chthoniobacter</taxon>
    </lineage>
</organism>
<dbReference type="eggNOG" id="COG5434">
    <property type="taxonomic scope" value="Bacteria"/>
</dbReference>
<evidence type="ECO:0000259" key="1">
    <source>
        <dbReference type="Pfam" id="PF12708"/>
    </source>
</evidence>
<feature type="domain" description="Rhamnogalacturonase A/B/Epimerase-like pectate lyase" evidence="1">
    <location>
        <begin position="274"/>
        <end position="329"/>
    </location>
</feature>
<dbReference type="InParanoid" id="B4D688"/>
<dbReference type="InterPro" id="IPR011050">
    <property type="entry name" value="Pectin_lyase_fold/virulence"/>
</dbReference>
<dbReference type="Gene3D" id="2.160.20.10">
    <property type="entry name" value="Single-stranded right-handed beta-helix, Pectin lyase-like"/>
    <property type="match status" value="2"/>
</dbReference>
<accession>B4D688</accession>
<dbReference type="RefSeq" id="WP_006981750.1">
    <property type="nucleotide sequence ID" value="NZ_ABVL01000015.1"/>
</dbReference>
<dbReference type="EMBL" id="ABVL01000015">
    <property type="protein sequence ID" value="EDY17997.1"/>
    <property type="molecule type" value="Genomic_DNA"/>
</dbReference>
<evidence type="ECO:0000313" key="3">
    <source>
        <dbReference type="Proteomes" id="UP000005824"/>
    </source>
</evidence>
<dbReference type="InterPro" id="IPR012334">
    <property type="entry name" value="Pectin_lyas_fold"/>
</dbReference>
<dbReference type="InterPro" id="IPR024535">
    <property type="entry name" value="RHGA/B-epi-like_pectate_lyase"/>
</dbReference>
<keyword evidence="3" id="KW-1185">Reference proteome</keyword>
<proteinExistence type="predicted"/>